<protein>
    <submittedName>
        <fullName evidence="2">Uncharacterized protein</fullName>
    </submittedName>
</protein>
<accession>A0A834TLE2</accession>
<evidence type="ECO:0000256" key="1">
    <source>
        <dbReference type="SAM" id="MobiDB-lite"/>
    </source>
</evidence>
<evidence type="ECO:0000313" key="3">
    <source>
        <dbReference type="Proteomes" id="UP000634136"/>
    </source>
</evidence>
<comment type="caution">
    <text evidence="2">The sequence shown here is derived from an EMBL/GenBank/DDBJ whole genome shotgun (WGS) entry which is preliminary data.</text>
</comment>
<dbReference type="AlphaFoldDB" id="A0A834TLE2"/>
<name>A0A834TLE2_9FABA</name>
<feature type="region of interest" description="Disordered" evidence="1">
    <location>
        <begin position="66"/>
        <end position="89"/>
    </location>
</feature>
<proteinExistence type="predicted"/>
<dbReference type="Proteomes" id="UP000634136">
    <property type="component" value="Unassembled WGS sequence"/>
</dbReference>
<sequence>MDAKYCKFPEPRGRPLGRFTGASEILAGADAVAGDGSVIRSALFFFGLPLLLGAVSERAISELCPDPTAKTAPSSTSNPGNPRTASPSFSSGILGGAEAAAGDGDGDRSIFPSSAFFLGLPLPLFPGVSEPAISEFCSPSTTDPVSSDTASPAAFAGGLRSGGVNLGEGVDGGFCILLVNVASSMRILLLVIRINGVAIVEATYGLQLSQASANSTTCNLFLQNQRWASYGYQGRKELQVFEPHFLSHKENQSLLSLVQREPNRFDVQVKVEISDGVRKERIHSWTSSGNYMKESEDLKSFAHGVL</sequence>
<keyword evidence="3" id="KW-1185">Reference proteome</keyword>
<organism evidence="2 3">
    <name type="scientific">Senna tora</name>
    <dbReference type="NCBI Taxonomy" id="362788"/>
    <lineage>
        <taxon>Eukaryota</taxon>
        <taxon>Viridiplantae</taxon>
        <taxon>Streptophyta</taxon>
        <taxon>Embryophyta</taxon>
        <taxon>Tracheophyta</taxon>
        <taxon>Spermatophyta</taxon>
        <taxon>Magnoliopsida</taxon>
        <taxon>eudicotyledons</taxon>
        <taxon>Gunneridae</taxon>
        <taxon>Pentapetalae</taxon>
        <taxon>rosids</taxon>
        <taxon>fabids</taxon>
        <taxon>Fabales</taxon>
        <taxon>Fabaceae</taxon>
        <taxon>Caesalpinioideae</taxon>
        <taxon>Cassia clade</taxon>
        <taxon>Senna</taxon>
    </lineage>
</organism>
<dbReference type="OrthoDB" id="10326302at2759"/>
<gene>
    <name evidence="2" type="ORF">G2W53_021428</name>
</gene>
<evidence type="ECO:0000313" key="2">
    <source>
        <dbReference type="EMBL" id="KAF7823284.1"/>
    </source>
</evidence>
<dbReference type="EMBL" id="JAAIUW010000007">
    <property type="protein sequence ID" value="KAF7823284.1"/>
    <property type="molecule type" value="Genomic_DNA"/>
</dbReference>
<feature type="compositionally biased region" description="Polar residues" evidence="1">
    <location>
        <begin position="71"/>
        <end position="89"/>
    </location>
</feature>
<reference evidence="2" key="1">
    <citation type="submission" date="2020-09" db="EMBL/GenBank/DDBJ databases">
        <title>Genome-Enabled Discovery of Anthraquinone Biosynthesis in Senna tora.</title>
        <authorList>
            <person name="Kang S.-H."/>
            <person name="Pandey R.P."/>
            <person name="Lee C.-M."/>
            <person name="Sim J.-S."/>
            <person name="Jeong J.-T."/>
            <person name="Choi B.-S."/>
            <person name="Jung M."/>
            <person name="Ginzburg D."/>
            <person name="Zhao K."/>
            <person name="Won S.Y."/>
            <person name="Oh T.-J."/>
            <person name="Yu Y."/>
            <person name="Kim N.-H."/>
            <person name="Lee O.R."/>
            <person name="Lee T.-H."/>
            <person name="Bashyal P."/>
            <person name="Kim T.-S."/>
            <person name="Lee W.-H."/>
            <person name="Kawkins C."/>
            <person name="Kim C.-K."/>
            <person name="Kim J.S."/>
            <person name="Ahn B.O."/>
            <person name="Rhee S.Y."/>
            <person name="Sohng J.K."/>
        </authorList>
    </citation>
    <scope>NUCLEOTIDE SEQUENCE</scope>
    <source>
        <tissue evidence="2">Leaf</tissue>
    </source>
</reference>